<feature type="domain" description="PAC" evidence="17">
    <location>
        <begin position="335"/>
        <end position="389"/>
    </location>
</feature>
<dbReference type="PANTHER" id="PTHR45453:SF1">
    <property type="entry name" value="PHOSPHATE REGULON SENSOR PROTEIN PHOR"/>
    <property type="match status" value="1"/>
</dbReference>
<dbReference type="PROSITE" id="PS50885">
    <property type="entry name" value="HAMP"/>
    <property type="match status" value="1"/>
</dbReference>
<evidence type="ECO:0000259" key="15">
    <source>
        <dbReference type="PROSITE" id="PS50109"/>
    </source>
</evidence>
<comment type="catalytic activity">
    <reaction evidence="1">
        <text>ATP + protein L-histidine = ADP + protein N-phospho-L-histidine.</text>
        <dbReference type="EC" id="2.7.13.3"/>
    </reaction>
</comment>
<comment type="subcellular location">
    <subcellularLocation>
        <location evidence="2">Cell membrane</location>
        <topology evidence="2">Multi-pass membrane protein</topology>
    </subcellularLocation>
</comment>
<dbReference type="GO" id="GO:0005524">
    <property type="term" value="F:ATP binding"/>
    <property type="evidence" value="ECO:0007669"/>
    <property type="project" value="UniProtKB-KW"/>
</dbReference>
<evidence type="ECO:0000256" key="3">
    <source>
        <dbReference type="ARBA" id="ARBA00012438"/>
    </source>
</evidence>
<evidence type="ECO:0000256" key="12">
    <source>
        <dbReference type="ARBA" id="ARBA00023012"/>
    </source>
</evidence>
<dbReference type="STRING" id="586416.GZ22_11900"/>
<dbReference type="EC" id="2.7.13.3" evidence="3"/>
<evidence type="ECO:0000259" key="17">
    <source>
        <dbReference type="PROSITE" id="PS50113"/>
    </source>
</evidence>
<dbReference type="InterPro" id="IPR000700">
    <property type="entry name" value="PAS-assoc_C"/>
</dbReference>
<dbReference type="GO" id="GO:0005886">
    <property type="term" value="C:plasma membrane"/>
    <property type="evidence" value="ECO:0007669"/>
    <property type="project" value="UniProtKB-SubCell"/>
</dbReference>
<dbReference type="CDD" id="cd00130">
    <property type="entry name" value="PAS"/>
    <property type="match status" value="1"/>
</dbReference>
<evidence type="ECO:0000256" key="11">
    <source>
        <dbReference type="ARBA" id="ARBA00022989"/>
    </source>
</evidence>
<keyword evidence="4" id="KW-1003">Cell membrane</keyword>
<feature type="domain" description="PAS" evidence="16">
    <location>
        <begin position="271"/>
        <end position="319"/>
    </location>
</feature>
<evidence type="ECO:0000313" key="20">
    <source>
        <dbReference type="Proteomes" id="UP000219356"/>
    </source>
</evidence>
<dbReference type="InterPro" id="IPR000014">
    <property type="entry name" value="PAS"/>
</dbReference>
<evidence type="ECO:0000256" key="8">
    <source>
        <dbReference type="ARBA" id="ARBA00022741"/>
    </source>
</evidence>
<evidence type="ECO:0000256" key="1">
    <source>
        <dbReference type="ARBA" id="ARBA00000085"/>
    </source>
</evidence>
<evidence type="ECO:0000256" key="6">
    <source>
        <dbReference type="ARBA" id="ARBA00022679"/>
    </source>
</evidence>
<dbReference type="InterPro" id="IPR003660">
    <property type="entry name" value="HAMP_dom"/>
</dbReference>
<evidence type="ECO:0000256" key="13">
    <source>
        <dbReference type="ARBA" id="ARBA00023136"/>
    </source>
</evidence>
<dbReference type="Pfam" id="PF00989">
    <property type="entry name" value="PAS"/>
    <property type="match status" value="1"/>
</dbReference>
<sequence>MNKIGFFRSVSLKLVLVYILLLIIALLLIGVFFTNSLENQLIKNTRVSLESNIEWLNQSLVQEFEEERSPTDPTLEEDIADLLVNYSDGDNTKIQVIDNQRQLVGTSEPSGQDIIGARVIENNIIQAITNNGILPSGEQSNIVIDEDTGDRTLRYYDEIMRTGSNGEEELLGIIYVRKSIEDVYTQLKSTNIIFLQATFIALIFAAILGILIARAITKPIKEMQKQARIMATGDFSKRVNVYGEDEIGQLARTFNHMNDELRQAHMRTEGERRKLSSVLSHMSDGVIATDRNGAITLMNAPAESLIGRSAEEVRGQFLIEVLNLNEKIVDITEIQETGSIIIDMSDDDQYLLLRCNFSIVQDEYEQISGFITVISDVTEQEQIEQERREFVSNVSHELRTPLTTMRSYLEALTDGAWKDEGIAPHFLDVTQQETDRMIRLVNDLLQLSRMDSSNYTMEWQRIDFTEFFHHVIDRFDMNKREDIHFERYLPKDEAIVTVDQDKMMQVLDNIISNAIKYSPDGGTIRFRLRKDSQKLLISISDEGMGIAHEKLDKIFERFYRTDKARTRKLGGTGLGLAIAKDLVDAHHGVIWAESKEGRGTTVLFTIPLNRKRGELR</sequence>
<dbReference type="InterPro" id="IPR004358">
    <property type="entry name" value="Sig_transdc_His_kin-like_C"/>
</dbReference>
<keyword evidence="7 14" id="KW-0812">Transmembrane</keyword>
<evidence type="ECO:0000256" key="5">
    <source>
        <dbReference type="ARBA" id="ARBA00022553"/>
    </source>
</evidence>
<dbReference type="InterPro" id="IPR036890">
    <property type="entry name" value="HATPase_C_sf"/>
</dbReference>
<keyword evidence="9 19" id="KW-0418">Kinase</keyword>
<feature type="transmembrane region" description="Helical" evidence="14">
    <location>
        <begin position="193"/>
        <end position="216"/>
    </location>
</feature>
<dbReference type="CDD" id="cd00075">
    <property type="entry name" value="HATPase"/>
    <property type="match status" value="1"/>
</dbReference>
<dbReference type="InterPro" id="IPR035965">
    <property type="entry name" value="PAS-like_dom_sf"/>
</dbReference>
<dbReference type="PANTHER" id="PTHR45453">
    <property type="entry name" value="PHOSPHATE REGULON SENSOR PROTEIN PHOR"/>
    <property type="match status" value="1"/>
</dbReference>
<evidence type="ECO:0000256" key="9">
    <source>
        <dbReference type="ARBA" id="ARBA00022777"/>
    </source>
</evidence>
<keyword evidence="13 14" id="KW-0472">Membrane</keyword>
<dbReference type="InterPro" id="IPR003661">
    <property type="entry name" value="HisK_dim/P_dom"/>
</dbReference>
<dbReference type="SUPFAM" id="SSF158472">
    <property type="entry name" value="HAMP domain-like"/>
    <property type="match status" value="1"/>
</dbReference>
<dbReference type="SUPFAM" id="SSF55874">
    <property type="entry name" value="ATPase domain of HSP90 chaperone/DNA topoisomerase II/histidine kinase"/>
    <property type="match status" value="1"/>
</dbReference>
<evidence type="ECO:0000259" key="18">
    <source>
        <dbReference type="PROSITE" id="PS50885"/>
    </source>
</evidence>
<proteinExistence type="predicted"/>
<dbReference type="GO" id="GO:0000155">
    <property type="term" value="F:phosphorelay sensor kinase activity"/>
    <property type="evidence" value="ECO:0007669"/>
    <property type="project" value="InterPro"/>
</dbReference>
<dbReference type="AlphaFoldDB" id="A0A285MYZ3"/>
<dbReference type="InterPro" id="IPR050351">
    <property type="entry name" value="BphY/WalK/GraS-like"/>
</dbReference>
<dbReference type="SMART" id="SM00388">
    <property type="entry name" value="HisKA"/>
    <property type="match status" value="1"/>
</dbReference>
<dbReference type="Pfam" id="PF00512">
    <property type="entry name" value="HisKA"/>
    <property type="match status" value="1"/>
</dbReference>
<dbReference type="InterPro" id="IPR049814">
    <property type="entry name" value="Resp_reg_WalK"/>
</dbReference>
<evidence type="ECO:0000313" key="19">
    <source>
        <dbReference type="EMBL" id="SNZ02318.1"/>
    </source>
</evidence>
<dbReference type="OrthoDB" id="9813151at2"/>
<dbReference type="PROSITE" id="PS50113">
    <property type="entry name" value="PAC"/>
    <property type="match status" value="1"/>
</dbReference>
<dbReference type="FunFam" id="1.10.287.130:FF:000001">
    <property type="entry name" value="Two-component sensor histidine kinase"/>
    <property type="match status" value="1"/>
</dbReference>
<keyword evidence="20" id="KW-1185">Reference proteome</keyword>
<evidence type="ECO:0000256" key="2">
    <source>
        <dbReference type="ARBA" id="ARBA00004651"/>
    </source>
</evidence>
<evidence type="ECO:0000256" key="14">
    <source>
        <dbReference type="SAM" id="Phobius"/>
    </source>
</evidence>
<keyword evidence="12" id="KW-0902">Two-component regulatory system</keyword>
<dbReference type="Pfam" id="PF02518">
    <property type="entry name" value="HATPase_c"/>
    <property type="match status" value="1"/>
</dbReference>
<dbReference type="FunFam" id="3.30.565.10:FF:000006">
    <property type="entry name" value="Sensor histidine kinase WalK"/>
    <property type="match status" value="1"/>
</dbReference>
<dbReference type="InterPro" id="IPR013767">
    <property type="entry name" value="PAS_fold"/>
</dbReference>
<evidence type="ECO:0000256" key="7">
    <source>
        <dbReference type="ARBA" id="ARBA00022692"/>
    </source>
</evidence>
<dbReference type="GO" id="GO:0016036">
    <property type="term" value="P:cellular response to phosphate starvation"/>
    <property type="evidence" value="ECO:0007669"/>
    <property type="project" value="TreeGrafter"/>
</dbReference>
<dbReference type="Proteomes" id="UP000219356">
    <property type="component" value="Unassembled WGS sequence"/>
</dbReference>
<evidence type="ECO:0000256" key="10">
    <source>
        <dbReference type="ARBA" id="ARBA00022840"/>
    </source>
</evidence>
<dbReference type="InterPro" id="IPR003594">
    <property type="entry name" value="HATPase_dom"/>
</dbReference>
<accession>A0A285MYZ3</accession>
<feature type="transmembrane region" description="Helical" evidence="14">
    <location>
        <begin position="12"/>
        <end position="33"/>
    </location>
</feature>
<dbReference type="eggNOG" id="COG5002">
    <property type="taxonomic scope" value="Bacteria"/>
</dbReference>
<evidence type="ECO:0000256" key="4">
    <source>
        <dbReference type="ARBA" id="ARBA00022475"/>
    </source>
</evidence>
<dbReference type="PRINTS" id="PR00344">
    <property type="entry name" value="BCTRLSENSOR"/>
</dbReference>
<dbReference type="SUPFAM" id="SSF47384">
    <property type="entry name" value="Homodimeric domain of signal transducing histidine kinase"/>
    <property type="match status" value="1"/>
</dbReference>
<dbReference type="Gene3D" id="3.30.450.20">
    <property type="entry name" value="PAS domain"/>
    <property type="match status" value="2"/>
</dbReference>
<dbReference type="NCBIfam" id="TIGR00229">
    <property type="entry name" value="sensory_box"/>
    <property type="match status" value="1"/>
</dbReference>
<dbReference type="Pfam" id="PF00672">
    <property type="entry name" value="HAMP"/>
    <property type="match status" value="1"/>
</dbReference>
<name>A0A285MYZ3_9BACI</name>
<dbReference type="Gene3D" id="3.30.565.10">
    <property type="entry name" value="Histidine kinase-like ATPase, C-terminal domain"/>
    <property type="match status" value="1"/>
</dbReference>
<dbReference type="SUPFAM" id="SSF55785">
    <property type="entry name" value="PYP-like sensor domain (PAS domain)"/>
    <property type="match status" value="1"/>
</dbReference>
<dbReference type="Pfam" id="PF23846">
    <property type="entry name" value="Cache_WalK"/>
    <property type="match status" value="1"/>
</dbReference>
<reference evidence="20" key="1">
    <citation type="submission" date="2017-09" db="EMBL/GenBank/DDBJ databases">
        <authorList>
            <person name="Varghese N."/>
            <person name="Submissions S."/>
        </authorList>
    </citation>
    <scope>NUCLEOTIDE SEQUENCE [LARGE SCALE GENOMIC DNA]</scope>
    <source>
        <strain evidence="20">CGMCC 1.8913</strain>
    </source>
</reference>
<dbReference type="PROSITE" id="PS50112">
    <property type="entry name" value="PAS"/>
    <property type="match status" value="1"/>
</dbReference>
<dbReference type="EMBL" id="OBEK01000001">
    <property type="protein sequence ID" value="SNZ02318.1"/>
    <property type="molecule type" value="Genomic_DNA"/>
</dbReference>
<dbReference type="Gene3D" id="1.10.287.130">
    <property type="match status" value="1"/>
</dbReference>
<dbReference type="InterPro" id="IPR036097">
    <property type="entry name" value="HisK_dim/P_sf"/>
</dbReference>
<gene>
    <name evidence="19" type="ORF">SAMN05421503_0076</name>
</gene>
<dbReference type="CDD" id="cd00082">
    <property type="entry name" value="HisKA"/>
    <property type="match status" value="1"/>
</dbReference>
<dbReference type="CDD" id="cd06225">
    <property type="entry name" value="HAMP"/>
    <property type="match status" value="1"/>
</dbReference>
<dbReference type="InterPro" id="IPR005467">
    <property type="entry name" value="His_kinase_dom"/>
</dbReference>
<dbReference type="NCBIfam" id="NF033092">
    <property type="entry name" value="HK_WalK"/>
    <property type="match status" value="1"/>
</dbReference>
<dbReference type="SMART" id="SM00091">
    <property type="entry name" value="PAS"/>
    <property type="match status" value="1"/>
</dbReference>
<organism evidence="19 20">
    <name type="scientific">Terribacillus aidingensis</name>
    <dbReference type="NCBI Taxonomy" id="586416"/>
    <lineage>
        <taxon>Bacteria</taxon>
        <taxon>Bacillati</taxon>
        <taxon>Bacillota</taxon>
        <taxon>Bacilli</taxon>
        <taxon>Bacillales</taxon>
        <taxon>Bacillaceae</taxon>
        <taxon>Terribacillus</taxon>
    </lineage>
</organism>
<dbReference type="Gene3D" id="1.10.8.500">
    <property type="entry name" value="HAMP domain in histidine kinase"/>
    <property type="match status" value="1"/>
</dbReference>
<keyword evidence="6" id="KW-0808">Transferase</keyword>
<dbReference type="RefSeq" id="WP_097038190.1">
    <property type="nucleotide sequence ID" value="NZ_OBEK01000001.1"/>
</dbReference>
<keyword evidence="11 14" id="KW-1133">Transmembrane helix</keyword>
<dbReference type="PROSITE" id="PS50109">
    <property type="entry name" value="HIS_KIN"/>
    <property type="match status" value="1"/>
</dbReference>
<dbReference type="SMART" id="SM00387">
    <property type="entry name" value="HATPase_c"/>
    <property type="match status" value="1"/>
</dbReference>
<dbReference type="GO" id="GO:0006355">
    <property type="term" value="P:regulation of DNA-templated transcription"/>
    <property type="evidence" value="ECO:0007669"/>
    <property type="project" value="InterPro"/>
</dbReference>
<protein>
    <recommendedName>
        <fullName evidence="3">histidine kinase</fullName>
        <ecNumber evidence="3">2.7.13.3</ecNumber>
    </recommendedName>
</protein>
<dbReference type="InterPro" id="IPR057640">
    <property type="entry name" value="Cache_WalK"/>
</dbReference>
<keyword evidence="5" id="KW-0597">Phosphoprotein</keyword>
<dbReference type="SMART" id="SM00304">
    <property type="entry name" value="HAMP"/>
    <property type="match status" value="1"/>
</dbReference>
<feature type="domain" description="Histidine kinase" evidence="15">
    <location>
        <begin position="393"/>
        <end position="610"/>
    </location>
</feature>
<feature type="domain" description="HAMP" evidence="18">
    <location>
        <begin position="214"/>
        <end position="266"/>
    </location>
</feature>
<keyword evidence="10" id="KW-0067">ATP-binding</keyword>
<keyword evidence="8" id="KW-0547">Nucleotide-binding</keyword>
<evidence type="ECO:0000259" key="16">
    <source>
        <dbReference type="PROSITE" id="PS50112"/>
    </source>
</evidence>
<dbReference type="GO" id="GO:0004721">
    <property type="term" value="F:phosphoprotein phosphatase activity"/>
    <property type="evidence" value="ECO:0007669"/>
    <property type="project" value="TreeGrafter"/>
</dbReference>